<evidence type="ECO:0000313" key="2">
    <source>
        <dbReference type="EMBL" id="KAG0667842.1"/>
    </source>
</evidence>
<dbReference type="GO" id="GO:0043022">
    <property type="term" value="F:ribosome binding"/>
    <property type="evidence" value="ECO:0007669"/>
    <property type="project" value="InterPro"/>
</dbReference>
<proteinExistence type="predicted"/>
<dbReference type="PANTHER" id="PTHR13333:SF5">
    <property type="entry name" value="M-AAA PROTEASE-INTERACTING PROTEIN 1, MITOCHONDRIAL"/>
    <property type="match status" value="1"/>
</dbReference>
<organism evidence="2 3">
    <name type="scientific">Maudiozyma exigua</name>
    <name type="common">Yeast</name>
    <name type="synonym">Kazachstania exigua</name>
    <dbReference type="NCBI Taxonomy" id="34358"/>
    <lineage>
        <taxon>Eukaryota</taxon>
        <taxon>Fungi</taxon>
        <taxon>Dikarya</taxon>
        <taxon>Ascomycota</taxon>
        <taxon>Saccharomycotina</taxon>
        <taxon>Saccharomycetes</taxon>
        <taxon>Saccharomycetales</taxon>
        <taxon>Saccharomycetaceae</taxon>
        <taxon>Maudiozyma</taxon>
    </lineage>
</organism>
<dbReference type="PANTHER" id="PTHR13333">
    <property type="entry name" value="M-AAA PROTEASE-INTERACTING PROTEIN 1, MITOCHONDRIAL"/>
    <property type="match status" value="1"/>
</dbReference>
<dbReference type="GO" id="GO:0005743">
    <property type="term" value="C:mitochondrial inner membrane"/>
    <property type="evidence" value="ECO:0007669"/>
    <property type="project" value="InterPro"/>
</dbReference>
<dbReference type="InterPro" id="IPR024621">
    <property type="entry name" value="Mba1"/>
</dbReference>
<keyword evidence="2" id="KW-0675">Receptor</keyword>
<evidence type="ECO:0000313" key="3">
    <source>
        <dbReference type="Proteomes" id="UP000750334"/>
    </source>
</evidence>
<dbReference type="OrthoDB" id="19619at2759"/>
<evidence type="ECO:0000256" key="1">
    <source>
        <dbReference type="SAM" id="MobiDB-lite"/>
    </source>
</evidence>
<accession>A0A9P6W9B6</accession>
<dbReference type="PIRSF" id="PIRSF022613">
    <property type="entry name" value="MBA1"/>
    <property type="match status" value="1"/>
</dbReference>
<dbReference type="AlphaFoldDB" id="A0A9P6W9B6"/>
<dbReference type="Proteomes" id="UP000750334">
    <property type="component" value="Unassembled WGS sequence"/>
</dbReference>
<keyword evidence="3" id="KW-1185">Reference proteome</keyword>
<dbReference type="Gene3D" id="3.10.450.240">
    <property type="match status" value="1"/>
</dbReference>
<dbReference type="GO" id="GO:0032979">
    <property type="term" value="P:protein insertion into mitochondrial inner membrane from matrix"/>
    <property type="evidence" value="ECO:0007669"/>
    <property type="project" value="InterPro"/>
</dbReference>
<name>A0A9P6W9B6_MAUEX</name>
<reference evidence="2 3" key="1">
    <citation type="submission" date="2020-11" db="EMBL/GenBank/DDBJ databases">
        <title>Kefir isolates.</title>
        <authorList>
            <person name="Marcisauskas S."/>
            <person name="Kim Y."/>
            <person name="Blasche S."/>
        </authorList>
    </citation>
    <scope>NUCLEOTIDE SEQUENCE [LARGE SCALE GENOMIC DNA]</scope>
    <source>
        <strain evidence="2 3">OG2</strain>
    </source>
</reference>
<protein>
    <submittedName>
        <fullName evidence="2">Mitochondrial ribosome receptor</fullName>
    </submittedName>
</protein>
<comment type="caution">
    <text evidence="2">The sequence shown here is derived from an EMBL/GenBank/DDBJ whole genome shotgun (WGS) entry which is preliminary data.</text>
</comment>
<sequence>MMLRSSIRSNALLKTKSSLYILGQGRSLSKSSIVWQETTTTTEKSKKKSKTNDPGNNFNPRYLGVTSRLYVPTSYKNLPNIFTNPISVFNSLIRRSYVFGFNTFKIALFRFQTGTTPKFLLWKNKAIELYILVNKAFANRNIKAVSQNMSLWVEDALMNRVSKLPSNLTLDWQVLKFNNVPKLVSIEPIMMPGKPLEHIQLVYKFDTKQELIKFDNNTQKAEKQVRDIVDYMVFLCDATSDDIILIGSVFESKPNDKLPKNSEIDKKQVIKNMRENGDIFRLPSN</sequence>
<dbReference type="EMBL" id="PUHR01000090">
    <property type="protein sequence ID" value="KAG0667842.1"/>
    <property type="molecule type" value="Genomic_DNA"/>
</dbReference>
<dbReference type="Pfam" id="PF07961">
    <property type="entry name" value="MBA1"/>
    <property type="match status" value="1"/>
</dbReference>
<gene>
    <name evidence="2" type="primary">MBA1</name>
    <name evidence="2" type="ORF">C6P45_005343</name>
</gene>
<feature type="region of interest" description="Disordered" evidence="1">
    <location>
        <begin position="39"/>
        <end position="58"/>
    </location>
</feature>
<dbReference type="InterPro" id="IPR012483">
    <property type="entry name" value="Mba1_Saccharomycetales"/>
</dbReference>